<dbReference type="Proteomes" id="UP000274504">
    <property type="component" value="Unassembled WGS sequence"/>
</dbReference>
<dbReference type="WBParaSite" id="HDID_0000795201-mRNA-1">
    <property type="protein sequence ID" value="HDID_0000795201-mRNA-1"/>
    <property type="gene ID" value="HDID_0000795201"/>
</dbReference>
<sequence>MNMRTDRPKKENEPLNQCNSEEMSRNVVVKPEEDSTEEQKNGTSQENLTLSKNLDDVSRNLKFRKKNWS</sequence>
<proteinExistence type="predicted"/>
<dbReference type="EMBL" id="UYSG01011003">
    <property type="protein sequence ID" value="VDL60268.1"/>
    <property type="molecule type" value="Genomic_DNA"/>
</dbReference>
<dbReference type="AlphaFoldDB" id="A0A0R3SRV4"/>
<reference evidence="2 3" key="2">
    <citation type="submission" date="2018-11" db="EMBL/GenBank/DDBJ databases">
        <authorList>
            <consortium name="Pathogen Informatics"/>
        </authorList>
    </citation>
    <scope>NUCLEOTIDE SEQUENCE [LARGE SCALE GENOMIC DNA]</scope>
</reference>
<name>A0A0R3SRV4_HYMDI</name>
<gene>
    <name evidence="2" type="ORF">HDID_LOCUS7950</name>
</gene>
<feature type="compositionally biased region" description="Basic and acidic residues" evidence="1">
    <location>
        <begin position="1"/>
        <end position="13"/>
    </location>
</feature>
<feature type="region of interest" description="Disordered" evidence="1">
    <location>
        <begin position="1"/>
        <end position="69"/>
    </location>
</feature>
<feature type="compositionally biased region" description="Basic and acidic residues" evidence="1">
    <location>
        <begin position="30"/>
        <end position="40"/>
    </location>
</feature>
<accession>A0A0R3SRV4</accession>
<organism evidence="4">
    <name type="scientific">Hymenolepis diminuta</name>
    <name type="common">Rat tapeworm</name>
    <dbReference type="NCBI Taxonomy" id="6216"/>
    <lineage>
        <taxon>Eukaryota</taxon>
        <taxon>Metazoa</taxon>
        <taxon>Spiralia</taxon>
        <taxon>Lophotrochozoa</taxon>
        <taxon>Platyhelminthes</taxon>
        <taxon>Cestoda</taxon>
        <taxon>Eucestoda</taxon>
        <taxon>Cyclophyllidea</taxon>
        <taxon>Hymenolepididae</taxon>
        <taxon>Hymenolepis</taxon>
    </lineage>
</organism>
<protein>
    <submittedName>
        <fullName evidence="4">Ovule protein</fullName>
    </submittedName>
</protein>
<feature type="compositionally biased region" description="Polar residues" evidence="1">
    <location>
        <begin position="41"/>
        <end position="52"/>
    </location>
</feature>
<evidence type="ECO:0000313" key="2">
    <source>
        <dbReference type="EMBL" id="VDL60268.1"/>
    </source>
</evidence>
<evidence type="ECO:0000313" key="3">
    <source>
        <dbReference type="Proteomes" id="UP000274504"/>
    </source>
</evidence>
<evidence type="ECO:0000313" key="4">
    <source>
        <dbReference type="WBParaSite" id="HDID_0000795201-mRNA-1"/>
    </source>
</evidence>
<reference evidence="4" key="1">
    <citation type="submission" date="2017-02" db="UniProtKB">
        <authorList>
            <consortium name="WormBaseParasite"/>
        </authorList>
    </citation>
    <scope>IDENTIFICATION</scope>
</reference>
<evidence type="ECO:0000256" key="1">
    <source>
        <dbReference type="SAM" id="MobiDB-lite"/>
    </source>
</evidence>